<comment type="caution">
    <text evidence="2">The sequence shown here is derived from an EMBL/GenBank/DDBJ whole genome shotgun (WGS) entry which is preliminary data.</text>
</comment>
<evidence type="ECO:0000256" key="1">
    <source>
        <dbReference type="SAM" id="MobiDB-lite"/>
    </source>
</evidence>
<dbReference type="Proteomes" id="UP001169217">
    <property type="component" value="Unassembled WGS sequence"/>
</dbReference>
<keyword evidence="3" id="KW-1185">Reference proteome</keyword>
<feature type="region of interest" description="Disordered" evidence="1">
    <location>
        <begin position="220"/>
        <end position="249"/>
    </location>
</feature>
<reference evidence="2" key="1">
    <citation type="submission" date="2023-04" db="EMBL/GenBank/DDBJ databases">
        <title>Colletotrichum limetticola genome sequence.</title>
        <authorList>
            <person name="Baroncelli R."/>
        </authorList>
    </citation>
    <scope>NUCLEOTIDE SEQUENCE</scope>
    <source>
        <strain evidence="2">KLA-Anderson</strain>
    </source>
</reference>
<evidence type="ECO:0000313" key="2">
    <source>
        <dbReference type="EMBL" id="KAK0378430.1"/>
    </source>
</evidence>
<sequence length="338" mass="38277">MALLTTWVNTHLGFTLNNVGTFMPVAFIIKEAIPEKTIAEIWVTVVTGAGGDLKDAGGVFPDVAIWDDNGNRIGRYRPKLGDKRAQSSERTVKIPNNENNGQISDPQYVMLSHDTDATCIAIVQVSNGRLSGTVNADTGYKCDQGWYYSQRKFKCDNLMTNTPRYPFWRHLIPDGVFPFFYPVLKYNKDPVNPKLEGTDENSIEALDRFKYNKDVYKQQGESEREYRMKRTRSTRLSKRQGSDMDPDNQVLTGIPGQTAREVCEHPNSVGYDIVSFVDRKNCDLLKRNFYDLCAGSITTNCFDVNNTTVIGAQGLTGRSRNTSKRQIAKLYKTRAHWK</sequence>
<feature type="compositionally biased region" description="Polar residues" evidence="1">
    <location>
        <begin position="94"/>
        <end position="104"/>
    </location>
</feature>
<evidence type="ECO:0000313" key="3">
    <source>
        <dbReference type="Proteomes" id="UP001169217"/>
    </source>
</evidence>
<evidence type="ECO:0008006" key="4">
    <source>
        <dbReference type="Google" id="ProtNLM"/>
    </source>
</evidence>
<accession>A0ABQ9Q3P9</accession>
<dbReference type="EMBL" id="JARUPT010000096">
    <property type="protein sequence ID" value="KAK0378430.1"/>
    <property type="molecule type" value="Genomic_DNA"/>
</dbReference>
<protein>
    <recommendedName>
        <fullName evidence="4">LysM domain-containing protein</fullName>
    </recommendedName>
</protein>
<organism evidence="2 3">
    <name type="scientific">Colletotrichum limetticola</name>
    <dbReference type="NCBI Taxonomy" id="1209924"/>
    <lineage>
        <taxon>Eukaryota</taxon>
        <taxon>Fungi</taxon>
        <taxon>Dikarya</taxon>
        <taxon>Ascomycota</taxon>
        <taxon>Pezizomycotina</taxon>
        <taxon>Sordariomycetes</taxon>
        <taxon>Hypocreomycetidae</taxon>
        <taxon>Glomerellales</taxon>
        <taxon>Glomerellaceae</taxon>
        <taxon>Colletotrichum</taxon>
        <taxon>Colletotrichum acutatum species complex</taxon>
    </lineage>
</organism>
<feature type="compositionally biased region" description="Basic residues" evidence="1">
    <location>
        <begin position="229"/>
        <end position="238"/>
    </location>
</feature>
<proteinExistence type="predicted"/>
<gene>
    <name evidence="2" type="ORF">CLIM01_04205</name>
</gene>
<feature type="region of interest" description="Disordered" evidence="1">
    <location>
        <begin position="84"/>
        <end position="104"/>
    </location>
</feature>
<name>A0ABQ9Q3P9_9PEZI</name>